<feature type="compositionally biased region" description="Low complexity" evidence="3">
    <location>
        <begin position="1686"/>
        <end position="1697"/>
    </location>
</feature>
<organism evidence="5 6">
    <name type="scientific">Chlamydomonas reinhardtii</name>
    <name type="common">Chlamydomonas smithii</name>
    <dbReference type="NCBI Taxonomy" id="3055"/>
    <lineage>
        <taxon>Eukaryota</taxon>
        <taxon>Viridiplantae</taxon>
        <taxon>Chlorophyta</taxon>
        <taxon>core chlorophytes</taxon>
        <taxon>Chlorophyceae</taxon>
        <taxon>CS clade</taxon>
        <taxon>Chlamydomonadales</taxon>
        <taxon>Chlamydomonadaceae</taxon>
        <taxon>Chlamydomonas</taxon>
    </lineage>
</organism>
<dbReference type="SUPFAM" id="SSF54001">
    <property type="entry name" value="Cysteine proteinases"/>
    <property type="match status" value="1"/>
</dbReference>
<feature type="compositionally biased region" description="Low complexity" evidence="3">
    <location>
        <begin position="340"/>
        <end position="350"/>
    </location>
</feature>
<feature type="compositionally biased region" description="Low complexity" evidence="3">
    <location>
        <begin position="2097"/>
        <end position="2107"/>
    </location>
</feature>
<dbReference type="OrthoDB" id="1546519at2759"/>
<feature type="compositionally biased region" description="Gly residues" evidence="3">
    <location>
        <begin position="1718"/>
        <end position="1730"/>
    </location>
</feature>
<dbReference type="Gramene" id="PNW74824">
    <property type="protein sequence ID" value="PNW74824"/>
    <property type="gene ID" value="CHLRE_12g508250v5"/>
</dbReference>
<feature type="compositionally biased region" description="Pro residues" evidence="3">
    <location>
        <begin position="1591"/>
        <end position="1607"/>
    </location>
</feature>
<dbReference type="Gene3D" id="3.90.70.10">
    <property type="entry name" value="Cysteine proteinases"/>
    <property type="match status" value="1"/>
</dbReference>
<keyword evidence="2" id="KW-0378">Hydrolase</keyword>
<feature type="compositionally biased region" description="Gly residues" evidence="3">
    <location>
        <begin position="351"/>
        <end position="377"/>
    </location>
</feature>
<evidence type="ECO:0000313" key="5">
    <source>
        <dbReference type="EMBL" id="PNW74824.1"/>
    </source>
</evidence>
<evidence type="ECO:0000259" key="4">
    <source>
        <dbReference type="PROSITE" id="PS50235"/>
    </source>
</evidence>
<dbReference type="RefSeq" id="XP_042918163.1">
    <property type="nucleotide sequence ID" value="XM_043068204.1"/>
</dbReference>
<keyword evidence="6" id="KW-1185">Reference proteome</keyword>
<keyword evidence="1" id="KW-0833">Ubl conjugation pathway</keyword>
<feature type="compositionally biased region" description="Gly residues" evidence="3">
    <location>
        <begin position="850"/>
        <end position="867"/>
    </location>
</feature>
<evidence type="ECO:0000256" key="3">
    <source>
        <dbReference type="SAM" id="MobiDB-lite"/>
    </source>
</evidence>
<feature type="domain" description="USP" evidence="4">
    <location>
        <begin position="2226"/>
        <end position="2573"/>
    </location>
</feature>
<feature type="region of interest" description="Disordered" evidence="3">
    <location>
        <begin position="1843"/>
        <end position="1864"/>
    </location>
</feature>
<dbReference type="PANTHER" id="PTHR22975:SF9">
    <property type="entry name" value="ECHINUS SPLICE FORM 3"/>
    <property type="match status" value="1"/>
</dbReference>
<dbReference type="InParanoid" id="A0A2K3D2Q9"/>
<dbReference type="InterPro" id="IPR028889">
    <property type="entry name" value="USP"/>
</dbReference>
<dbReference type="OMA" id="GQHYFAF"/>
<dbReference type="PANTHER" id="PTHR22975">
    <property type="entry name" value="UBIQUITIN SPECIFIC PROTEINASE"/>
    <property type="match status" value="1"/>
</dbReference>
<feature type="region of interest" description="Disordered" evidence="3">
    <location>
        <begin position="1416"/>
        <end position="1735"/>
    </location>
</feature>
<gene>
    <name evidence="5" type="ORF">CHLRE_12g508250v5</name>
</gene>
<dbReference type="InterPro" id="IPR052398">
    <property type="entry name" value="Ubiquitin_hydrolase_53/54"/>
</dbReference>
<evidence type="ECO:0000313" key="6">
    <source>
        <dbReference type="Proteomes" id="UP000006906"/>
    </source>
</evidence>
<feature type="compositionally biased region" description="Low complexity" evidence="3">
    <location>
        <begin position="1668"/>
        <end position="1678"/>
    </location>
</feature>
<evidence type="ECO:0000256" key="1">
    <source>
        <dbReference type="ARBA" id="ARBA00022786"/>
    </source>
</evidence>
<dbReference type="Pfam" id="PF00443">
    <property type="entry name" value="UCH"/>
    <property type="match status" value="1"/>
</dbReference>
<name>A0A2K3D2Q9_CHLRE</name>
<feature type="region of interest" description="Disordered" evidence="3">
    <location>
        <begin position="2097"/>
        <end position="2122"/>
    </location>
</feature>
<reference evidence="5 6" key="1">
    <citation type="journal article" date="2007" name="Science">
        <title>The Chlamydomonas genome reveals the evolution of key animal and plant functions.</title>
        <authorList>
            <person name="Merchant S.S."/>
            <person name="Prochnik S.E."/>
            <person name="Vallon O."/>
            <person name="Harris E.H."/>
            <person name="Karpowicz S.J."/>
            <person name="Witman G.B."/>
            <person name="Terry A."/>
            <person name="Salamov A."/>
            <person name="Fritz-Laylin L.K."/>
            <person name="Marechal-Drouard L."/>
            <person name="Marshall W.F."/>
            <person name="Qu L.H."/>
            <person name="Nelson D.R."/>
            <person name="Sanderfoot A.A."/>
            <person name="Spalding M.H."/>
            <person name="Kapitonov V.V."/>
            <person name="Ren Q."/>
            <person name="Ferris P."/>
            <person name="Lindquist E."/>
            <person name="Shapiro H."/>
            <person name="Lucas S.M."/>
            <person name="Grimwood J."/>
            <person name="Schmutz J."/>
            <person name="Cardol P."/>
            <person name="Cerutti H."/>
            <person name="Chanfreau G."/>
            <person name="Chen C.L."/>
            <person name="Cognat V."/>
            <person name="Croft M.T."/>
            <person name="Dent R."/>
            <person name="Dutcher S."/>
            <person name="Fernandez E."/>
            <person name="Fukuzawa H."/>
            <person name="Gonzalez-Ballester D."/>
            <person name="Gonzalez-Halphen D."/>
            <person name="Hallmann A."/>
            <person name="Hanikenne M."/>
            <person name="Hippler M."/>
            <person name="Inwood W."/>
            <person name="Jabbari K."/>
            <person name="Kalanon M."/>
            <person name="Kuras R."/>
            <person name="Lefebvre P.A."/>
            <person name="Lemaire S.D."/>
            <person name="Lobanov A.V."/>
            <person name="Lohr M."/>
            <person name="Manuell A."/>
            <person name="Meier I."/>
            <person name="Mets L."/>
            <person name="Mittag M."/>
            <person name="Mittelmeier T."/>
            <person name="Moroney J.V."/>
            <person name="Moseley J."/>
            <person name="Napoli C."/>
            <person name="Nedelcu A.M."/>
            <person name="Niyogi K."/>
            <person name="Novoselov S.V."/>
            <person name="Paulsen I.T."/>
            <person name="Pazour G."/>
            <person name="Purton S."/>
            <person name="Ral J.P."/>
            <person name="Riano-Pachon D.M."/>
            <person name="Riekhof W."/>
            <person name="Rymarquis L."/>
            <person name="Schroda M."/>
            <person name="Stern D."/>
            <person name="Umen J."/>
            <person name="Willows R."/>
            <person name="Wilson N."/>
            <person name="Zimmer S.L."/>
            <person name="Allmer J."/>
            <person name="Balk J."/>
            <person name="Bisova K."/>
            <person name="Chen C.J."/>
            <person name="Elias M."/>
            <person name="Gendler K."/>
            <person name="Hauser C."/>
            <person name="Lamb M.R."/>
            <person name="Ledford H."/>
            <person name="Long J.C."/>
            <person name="Minagawa J."/>
            <person name="Page M.D."/>
            <person name="Pan J."/>
            <person name="Pootakham W."/>
            <person name="Roje S."/>
            <person name="Rose A."/>
            <person name="Stahlberg E."/>
            <person name="Terauchi A.M."/>
            <person name="Yang P."/>
            <person name="Ball S."/>
            <person name="Bowler C."/>
            <person name="Dieckmann C.L."/>
            <person name="Gladyshev V.N."/>
            <person name="Green P."/>
            <person name="Jorgensen R."/>
            <person name="Mayfield S."/>
            <person name="Mueller-Roeber B."/>
            <person name="Rajamani S."/>
            <person name="Sayre R.T."/>
            <person name="Brokstein P."/>
            <person name="Dubchak I."/>
            <person name="Goodstein D."/>
            <person name="Hornick L."/>
            <person name="Huang Y.W."/>
            <person name="Jhaveri J."/>
            <person name="Luo Y."/>
            <person name="Martinez D."/>
            <person name="Ngau W.C."/>
            <person name="Otillar B."/>
            <person name="Poliakov A."/>
            <person name="Porter A."/>
            <person name="Szajkowski L."/>
            <person name="Werner G."/>
            <person name="Zhou K."/>
            <person name="Grigoriev I.V."/>
            <person name="Rokhsar D.S."/>
            <person name="Grossman A.R."/>
        </authorList>
    </citation>
    <scope>NUCLEOTIDE SEQUENCE [LARGE SCALE GENOMIC DNA]</scope>
    <source>
        <strain evidence="6">CC-503</strain>
    </source>
</reference>
<dbReference type="GeneID" id="5716517"/>
<protein>
    <recommendedName>
        <fullName evidence="4">USP domain-containing protein</fullName>
    </recommendedName>
</protein>
<dbReference type="KEGG" id="cre:CHLRE_12g508250v5"/>
<dbReference type="CDD" id="cd02257">
    <property type="entry name" value="Peptidase_C19"/>
    <property type="match status" value="1"/>
</dbReference>
<feature type="compositionally biased region" description="Acidic residues" evidence="3">
    <location>
        <begin position="2155"/>
        <end position="2164"/>
    </location>
</feature>
<feature type="compositionally biased region" description="Low complexity" evidence="3">
    <location>
        <begin position="1608"/>
        <end position="1627"/>
    </location>
</feature>
<evidence type="ECO:0000256" key="2">
    <source>
        <dbReference type="ARBA" id="ARBA00022801"/>
    </source>
</evidence>
<feature type="compositionally biased region" description="Low complexity" evidence="3">
    <location>
        <begin position="1237"/>
        <end position="1260"/>
    </location>
</feature>
<dbReference type="InterPro" id="IPR038765">
    <property type="entry name" value="Papain-like_cys_pep_sf"/>
</dbReference>
<dbReference type="GO" id="GO:0004843">
    <property type="term" value="F:cysteine-type deubiquitinase activity"/>
    <property type="evidence" value="ECO:0007669"/>
    <property type="project" value="InterPro"/>
</dbReference>
<proteinExistence type="predicted"/>
<feature type="compositionally biased region" description="Low complexity" evidence="3">
    <location>
        <begin position="1528"/>
        <end position="1538"/>
    </location>
</feature>
<feature type="compositionally biased region" description="Pro residues" evidence="3">
    <location>
        <begin position="2108"/>
        <end position="2118"/>
    </location>
</feature>
<dbReference type="InterPro" id="IPR001394">
    <property type="entry name" value="Peptidase_C19_UCH"/>
</dbReference>
<feature type="region of interest" description="Disordered" evidence="3">
    <location>
        <begin position="947"/>
        <end position="967"/>
    </location>
</feature>
<dbReference type="Proteomes" id="UP000006906">
    <property type="component" value="Chromosome 12"/>
</dbReference>
<dbReference type="ExpressionAtlas" id="A0A2K3D2Q9">
    <property type="expression patterns" value="baseline and differential"/>
</dbReference>
<dbReference type="PROSITE" id="PS50235">
    <property type="entry name" value="USP_3"/>
    <property type="match status" value="1"/>
</dbReference>
<feature type="region of interest" description="Disordered" evidence="3">
    <location>
        <begin position="2144"/>
        <end position="2164"/>
    </location>
</feature>
<dbReference type="EMBL" id="CM008973">
    <property type="protein sequence ID" value="PNW74824.1"/>
    <property type="molecule type" value="Genomic_DNA"/>
</dbReference>
<feature type="compositionally biased region" description="Gly residues" evidence="3">
    <location>
        <begin position="1640"/>
        <end position="1651"/>
    </location>
</feature>
<feature type="region of interest" description="Disordered" evidence="3">
    <location>
        <begin position="337"/>
        <end position="381"/>
    </location>
</feature>
<dbReference type="PaxDb" id="3055-EDP05472"/>
<dbReference type="GO" id="GO:0016579">
    <property type="term" value="P:protein deubiquitination"/>
    <property type="evidence" value="ECO:0007669"/>
    <property type="project" value="InterPro"/>
</dbReference>
<feature type="compositionally biased region" description="Basic and acidic residues" evidence="3">
    <location>
        <begin position="1416"/>
        <end position="1477"/>
    </location>
</feature>
<feature type="region of interest" description="Disordered" evidence="3">
    <location>
        <begin position="850"/>
        <end position="876"/>
    </location>
</feature>
<feature type="region of interest" description="Disordered" evidence="3">
    <location>
        <begin position="1221"/>
        <end position="1260"/>
    </location>
</feature>
<accession>A0A2K3D2Q9</accession>
<feature type="compositionally biased region" description="Low complexity" evidence="3">
    <location>
        <begin position="1564"/>
        <end position="1582"/>
    </location>
</feature>
<sequence length="2580" mass="272937">MAKGSKPAGASEGAKDLAWAQEKFDELMKKKFPDDELSTLEQLWKGSALSSDEAALARLLYVRAQLQQHFMDMRKLHELVKDAEACLQPLVEGRGNRSATALGLLAAWYGRILDIHEPAANAIAALWDQLPGTTEKELAGWRDPADELLLGGKGPLFVDKAGAIAGDKAERIAALQKGFSEGPLKMAKEKKPSLIIKRPMEPKQGKQQTEQVERAVKGLVAMNADALQQRQKLTGEMEKCWEAFVGTVEDLDEGSKARIEKVLETVQFERMDEFFDAMARALDAWSSSTFGANSPLKQAYVDSLAETLARFVSRRNVLALQRPDVGHTMLGLPAKRTEEAGASEASEAKAAGGGGGGGGGKGKGGKGGGGGGKGGGKADSPGGALQLAVEKLLAKDVDSPDVDAVLQDLEAQVKEHGRELCTRLMDKALSALEVKEGEEPLAKQLKDRQDLGELMVKAMYVKLGADGAAASGSRSELDTVFEELLLRQRSGEGLLWAEDMEPLEKEHDTKTIKVLPRDLDVSARRRARFCMQLNALSPLQRYDVLDSIALRFAIPATVDESSTPEQKSTIAVSLPDAFDSPDGPNDVLERLGDPLSIFTGYAHLLRHRGILPLSPPDVKPEKGAGKQAAATALEGMDAPGRRVARLCNSLLHNGDGLPSESAMIVLRLQHTTKQEYAEVIQKVTGELPIEIAKRVQAAQEGKPVPELPEDAESDPVFGPYIEFDWRESLPAEDKKRLHAEWRDDIVTAIKALEEGDCNLGRRMVATLKLFLADRCGASPLEVDVSSGRIGTWLAKLSHQDLVLLRLFLLDHLGMRASATPTHIRAAVMDWQRGAEDEMWGLELVTEGGGAAGGAGKQGGKGGKGGDSGPAAAAGAGIPRGKVRMSVKAYEALCRRHEKRTRREELHKRTAFTLARLLKAAGKSITPPPGAGSASSAASAAAGAGAAASTTSKKKGKGGAGDAAAPGAPAGAAPTDVAFASLVKDVEPLPVPEGADPKVLIDLLADQYQDIVDADDPAAADMLLKALALLDNRAVASNAEYDVLLEQLLEGSAEGAALKLGTEKAEKGALYELTSLNTATSADVSEAPVFSVRDAVEELVRVVVLEEVHKDVTAVARKQLEGLVAVWNSILENSADRDQLWEKLQSRTSPWASTSLRKMAGEVSAASWSSGEAAAKKLQDARRDALKTALTLQARVLRLSVLSTAVRQKDAEEYATKLTSKLRHMATDTGKPTKTDDPAAGAKGAKSKARNTSSNATAAADASSSTKLYDNLKAEQDSATAEATWLRETNMRAKNLAERYMTSANAAYMLPAGLGGRPLETSSSTLADLMVDALEGLQVLMYHLTLLDSVIETVQVQARVAVGGALRNDLLSPGIVGTEVINGFLDNRLKTFVAEQATFVVAREAEAEKRKLAEKIRKQQEEKTAREKEKAEKEELKRQEEKKQKMEEEKRLAQEKKKKEEAEAAEKKRQAEKNKIEFEGDDEEEDSQASTAGRGAGGKGIQAAQPPPAAQQQAAGAGGVKAKLQEKLQQQGQGQHGSRQPPPLQQPPQQQGPSGAGKPGKENAGAHAPGAGKAAPATAAPAGKEGREGPGKPAPPPQSKSIPPPAPPVQQQQSQGSRGQGAQSQKGGPTYQLVGGKDGKGGAQGAQGGKGGAAQQQLQPQQPPPQQPPGAGKSSVKGAQPPPPAPGKAAPQPQAVPGFHHDEPAGEGGRGARRRKGGRGLGAGGAGGAGGAADVEGGTGRVRVELLSDQVLEDNEYPLKYPYPFTAPEGWEVIEGFLLPASGEEMQEFRKAAAETNLEDPTTRREFWLAAVGNVYKNKRVEDMPDLPTDVYVVARADRIMQRQEARRAAAQPQAQPGEGQPQLPFGVAADLGQPVPAPPPGGMPYGAPGAPVPPQLQHNPYGRPGPHGMPGPMFPQPPVPGIAPPPLMPGMLPFRPGMMPPFQPYPGGHMPPPGMQPPSMPPPGMQPPAMGGYMPGMAPQAQAAAPAQVEDEDEEDNDNLLGLLGVVSNAPAPPKPAVVSVQVQPVISAAPGPYGAQVPPYGAPPPPYGPAAGGYMPHMAAAAAPSYVSAPAAPAAAAAWEPAPAAAAADGWGGSMADVAPASDKPAAPAPAPAPAAPKPLSWADKIKASKKLEEMPEAVRPTLLPAPVDHGGYDDEYSDDDDDEGYQEALAASLHDNKDVAFPALGAARPGAGRGAGAWGVGMGVAAAPSSDAAAAGGGGNTAGTGLVNRQGEYNCFLNVIIQCLWHCTDFRAAMRPMRPEEYEAGHPVVAALLRLFKALDSADAAAHGLAAPGERQVVDPSELRVALEGLGIRAGEMNDPSEVLSSVFESLNRAPGLAAPGPLPDLSGMQGDADMSRVLSTVDRLFGLLLSEEVRCTQKGCDKTTHRLAPHIEYHVVVAAAGLRETRMVLAMDMPESDMTTGRLLREIERQHMKRCDKDPPHYGCNNPTHVTRTLHNIPNVFSVLLAWEPDVQGDTIAETLQCVDTVLQPTEIFMPGACPHNLPSYALHGMFCYYGQHYFAFINRGGVEEAEQEWVMFDDATVSTIGSWSAVISKCRVGRIQPSVLFYQTHKARLGYR</sequence>
<feature type="compositionally biased region" description="Low complexity" evidence="3">
    <location>
        <begin position="1848"/>
        <end position="1862"/>
    </location>
</feature>